<evidence type="ECO:0000256" key="6">
    <source>
        <dbReference type="ARBA" id="ARBA00023102"/>
    </source>
</evidence>
<dbReference type="RefSeq" id="WP_343757600.1">
    <property type="nucleotide sequence ID" value="NZ_BAAACG010000001.1"/>
</dbReference>
<name>A0ABN1J802_9CLOT</name>
<comment type="catalytic activity">
    <reaction evidence="7 8">
        <text>L-histidinol phosphate + H2O = L-histidinol + phosphate</text>
        <dbReference type="Rhea" id="RHEA:14465"/>
        <dbReference type="ChEBI" id="CHEBI:15377"/>
        <dbReference type="ChEBI" id="CHEBI:43474"/>
        <dbReference type="ChEBI" id="CHEBI:57699"/>
        <dbReference type="ChEBI" id="CHEBI:57980"/>
        <dbReference type="EC" id="3.1.3.15"/>
    </reaction>
</comment>
<dbReference type="InterPro" id="IPR004013">
    <property type="entry name" value="PHP_dom"/>
</dbReference>
<dbReference type="Pfam" id="PF02811">
    <property type="entry name" value="PHP"/>
    <property type="match status" value="1"/>
</dbReference>
<comment type="similarity">
    <text evidence="2 8">Belongs to the PHP hydrolase family. HisK subfamily.</text>
</comment>
<keyword evidence="11" id="KW-1185">Reference proteome</keyword>
<dbReference type="InterPro" id="IPR016195">
    <property type="entry name" value="Pol/histidinol_Pase-like"/>
</dbReference>
<evidence type="ECO:0000256" key="3">
    <source>
        <dbReference type="ARBA" id="ARBA00013085"/>
    </source>
</evidence>
<dbReference type="PANTHER" id="PTHR21039">
    <property type="entry name" value="HISTIDINOL PHOSPHATASE-RELATED"/>
    <property type="match status" value="1"/>
</dbReference>
<sequence>MKTNYHTHTYRCKHAIGKDEEYIENAIKSGIKILAFTEHMPDKKIGDKYRPSYKEFEEYVDTFSKYKEIYKDRIQLLIGLECEFFNENLYTYEKWKKDERIDLLILGNHFASDRKKYFFNAISKEEIILYKDILLEGMDSEYFDIIAHPDLYLANYPKWDKVCKEVAIEICSRAKEKEIPIEVNSQGMRSVNLFDKNRKKYYYPVKKFWEIAALYNNEVVIGGDYHSPLHIEDKYVQLARDFSEKLNLNVIDEIKLNGNIKED</sequence>
<keyword evidence="6 8" id="KW-0368">Histidine biosynthesis</keyword>
<evidence type="ECO:0000256" key="1">
    <source>
        <dbReference type="ARBA" id="ARBA00004970"/>
    </source>
</evidence>
<dbReference type="EMBL" id="BAAACG010000001">
    <property type="protein sequence ID" value="GAA0731603.1"/>
    <property type="molecule type" value="Genomic_DNA"/>
</dbReference>
<comment type="caution">
    <text evidence="10">The sequence shown here is derived from an EMBL/GenBank/DDBJ whole genome shotgun (WGS) entry which is preliminary data.</text>
</comment>
<evidence type="ECO:0000256" key="7">
    <source>
        <dbReference type="ARBA" id="ARBA00049158"/>
    </source>
</evidence>
<gene>
    <name evidence="10" type="ORF">GCM10008906_00280</name>
</gene>
<proteinExistence type="inferred from homology"/>
<dbReference type="PANTHER" id="PTHR21039:SF0">
    <property type="entry name" value="HISTIDINOL-PHOSPHATASE"/>
    <property type="match status" value="1"/>
</dbReference>
<reference evidence="10 11" key="1">
    <citation type="journal article" date="2019" name="Int. J. Syst. Evol. Microbiol.">
        <title>The Global Catalogue of Microorganisms (GCM) 10K type strain sequencing project: providing services to taxonomists for standard genome sequencing and annotation.</title>
        <authorList>
            <consortium name="The Broad Institute Genomics Platform"/>
            <consortium name="The Broad Institute Genome Sequencing Center for Infectious Disease"/>
            <person name="Wu L."/>
            <person name="Ma J."/>
        </authorList>
    </citation>
    <scope>NUCLEOTIDE SEQUENCE [LARGE SCALE GENOMIC DNA]</scope>
    <source>
        <strain evidence="10 11">JCM 1407</strain>
    </source>
</reference>
<comment type="pathway">
    <text evidence="1 8">Amino-acid biosynthesis; L-histidine biosynthesis; L-histidine from 5-phospho-alpha-D-ribose 1-diphosphate: step 8/9.</text>
</comment>
<evidence type="ECO:0000259" key="9">
    <source>
        <dbReference type="Pfam" id="PF02811"/>
    </source>
</evidence>
<feature type="domain" description="PHP" evidence="9">
    <location>
        <begin position="5"/>
        <end position="185"/>
    </location>
</feature>
<evidence type="ECO:0000256" key="2">
    <source>
        <dbReference type="ARBA" id="ARBA00009152"/>
    </source>
</evidence>
<keyword evidence="5 8" id="KW-0378">Hydrolase</keyword>
<dbReference type="InterPro" id="IPR010140">
    <property type="entry name" value="Histidinol_P_phosphatase_HisJ"/>
</dbReference>
<evidence type="ECO:0000256" key="5">
    <source>
        <dbReference type="ARBA" id="ARBA00022801"/>
    </source>
</evidence>
<dbReference type="SUPFAM" id="SSF89550">
    <property type="entry name" value="PHP domain-like"/>
    <property type="match status" value="1"/>
</dbReference>
<evidence type="ECO:0000256" key="4">
    <source>
        <dbReference type="ARBA" id="ARBA00022605"/>
    </source>
</evidence>
<evidence type="ECO:0000256" key="8">
    <source>
        <dbReference type="RuleBase" id="RU366003"/>
    </source>
</evidence>
<accession>A0ABN1J802</accession>
<organism evidence="10 11">
    <name type="scientific">Clostridium oceanicum</name>
    <dbReference type="NCBI Taxonomy" id="1543"/>
    <lineage>
        <taxon>Bacteria</taxon>
        <taxon>Bacillati</taxon>
        <taxon>Bacillota</taxon>
        <taxon>Clostridia</taxon>
        <taxon>Eubacteriales</taxon>
        <taxon>Clostridiaceae</taxon>
        <taxon>Clostridium</taxon>
    </lineage>
</organism>
<protein>
    <recommendedName>
        <fullName evidence="3 8">Histidinol-phosphatase</fullName>
        <shortName evidence="8">HolPase</shortName>
        <ecNumber evidence="3 8">3.1.3.15</ecNumber>
    </recommendedName>
</protein>
<dbReference type="EC" id="3.1.3.15" evidence="3 8"/>
<dbReference type="Gene3D" id="3.20.20.140">
    <property type="entry name" value="Metal-dependent hydrolases"/>
    <property type="match status" value="1"/>
</dbReference>
<dbReference type="Proteomes" id="UP001501510">
    <property type="component" value="Unassembled WGS sequence"/>
</dbReference>
<keyword evidence="4 8" id="KW-0028">Amino-acid biosynthesis</keyword>
<evidence type="ECO:0000313" key="11">
    <source>
        <dbReference type="Proteomes" id="UP001501510"/>
    </source>
</evidence>
<evidence type="ECO:0000313" key="10">
    <source>
        <dbReference type="EMBL" id="GAA0731603.1"/>
    </source>
</evidence>